<evidence type="ECO:0000313" key="5">
    <source>
        <dbReference type="Proteomes" id="UP000054925"/>
    </source>
</evidence>
<name>A0A158ILK2_9BURK</name>
<evidence type="ECO:0000259" key="3">
    <source>
        <dbReference type="Pfam" id="PF07731"/>
    </source>
</evidence>
<reference evidence="4" key="1">
    <citation type="submission" date="2016-01" db="EMBL/GenBank/DDBJ databases">
        <authorList>
            <person name="Peeters C."/>
        </authorList>
    </citation>
    <scope>NUCLEOTIDE SEQUENCE [LARGE SCALE GENOMIC DNA]</scope>
    <source>
        <strain evidence="4">LMG 22937</strain>
    </source>
</reference>
<accession>A0A158ILK2</accession>
<dbReference type="Pfam" id="PF07731">
    <property type="entry name" value="Cu-oxidase_2"/>
    <property type="match status" value="1"/>
</dbReference>
<proteinExistence type="predicted"/>
<dbReference type="GO" id="GO:0005507">
    <property type="term" value="F:copper ion binding"/>
    <property type="evidence" value="ECO:0007669"/>
    <property type="project" value="InterPro"/>
</dbReference>
<dbReference type="InterPro" id="IPR008972">
    <property type="entry name" value="Cupredoxin"/>
</dbReference>
<keyword evidence="2" id="KW-0479">Metal-binding</keyword>
<dbReference type="GO" id="GO:0042597">
    <property type="term" value="C:periplasmic space"/>
    <property type="evidence" value="ECO:0007669"/>
    <property type="project" value="UniProtKB-SubCell"/>
</dbReference>
<dbReference type="GO" id="GO:0016491">
    <property type="term" value="F:oxidoreductase activity"/>
    <property type="evidence" value="ECO:0007669"/>
    <property type="project" value="InterPro"/>
</dbReference>
<dbReference type="EMBL" id="FCOL02000012">
    <property type="protein sequence ID" value="SAL56920.1"/>
    <property type="molecule type" value="Genomic_DNA"/>
</dbReference>
<evidence type="ECO:0000256" key="1">
    <source>
        <dbReference type="ARBA" id="ARBA00004418"/>
    </source>
</evidence>
<protein>
    <submittedName>
        <fullName evidence="4">Multicopper oxidase, type 3</fullName>
    </submittedName>
</protein>
<dbReference type="Gene3D" id="2.60.40.420">
    <property type="entry name" value="Cupredoxins - blue copper proteins"/>
    <property type="match status" value="1"/>
</dbReference>
<gene>
    <name evidence="4" type="ORF">AWB67_02585</name>
</gene>
<organism evidence="4 5">
    <name type="scientific">Caballeronia terrestris</name>
    <dbReference type="NCBI Taxonomy" id="1226301"/>
    <lineage>
        <taxon>Bacteria</taxon>
        <taxon>Pseudomonadati</taxon>
        <taxon>Pseudomonadota</taxon>
        <taxon>Betaproteobacteria</taxon>
        <taxon>Burkholderiales</taxon>
        <taxon>Burkholderiaceae</taxon>
        <taxon>Caballeronia</taxon>
    </lineage>
</organism>
<dbReference type="AlphaFoldDB" id="A0A158ILK2"/>
<dbReference type="SUPFAM" id="SSF49503">
    <property type="entry name" value="Cupredoxins"/>
    <property type="match status" value="1"/>
</dbReference>
<sequence length="106" mass="11820">MIRDTLFVKTSYQVILRTECEDFTGEFVMHCHILEHEDRGMMQNVEIVSPTTAFLRQMATPVKLASSKAEQWFAQLVGAKSANAQEVFASSLCTAKGASVQAFTTR</sequence>
<dbReference type="RefSeq" id="WP_327365785.1">
    <property type="nucleotide sequence ID" value="NZ_FCOL02000012.1"/>
</dbReference>
<evidence type="ECO:0000313" key="4">
    <source>
        <dbReference type="EMBL" id="SAL56920.1"/>
    </source>
</evidence>
<evidence type="ECO:0000256" key="2">
    <source>
        <dbReference type="ARBA" id="ARBA00022723"/>
    </source>
</evidence>
<dbReference type="InterPro" id="IPR011706">
    <property type="entry name" value="Cu-oxidase_C"/>
</dbReference>
<keyword evidence="5" id="KW-1185">Reference proteome</keyword>
<feature type="domain" description="Plastocyanin-like" evidence="3">
    <location>
        <begin position="2"/>
        <end position="46"/>
    </location>
</feature>
<dbReference type="PROSITE" id="PS00080">
    <property type="entry name" value="MULTICOPPER_OXIDASE2"/>
    <property type="match status" value="1"/>
</dbReference>
<dbReference type="Proteomes" id="UP000054925">
    <property type="component" value="Unassembled WGS sequence"/>
</dbReference>
<comment type="subcellular location">
    <subcellularLocation>
        <location evidence="1">Periplasm</location>
    </subcellularLocation>
</comment>
<comment type="caution">
    <text evidence="4">The sequence shown here is derived from an EMBL/GenBank/DDBJ whole genome shotgun (WGS) entry which is preliminary data.</text>
</comment>
<dbReference type="InterPro" id="IPR002355">
    <property type="entry name" value="Cu_oxidase_Cu_BS"/>
</dbReference>